<reference evidence="3 4" key="1">
    <citation type="journal article" date="2019" name="Int. J. Syst. Evol. Microbiol.">
        <title>The Global Catalogue of Microorganisms (GCM) 10K type strain sequencing project: providing services to taxonomists for standard genome sequencing and annotation.</title>
        <authorList>
            <consortium name="The Broad Institute Genomics Platform"/>
            <consortium name="The Broad Institute Genome Sequencing Center for Infectious Disease"/>
            <person name="Wu L."/>
            <person name="Ma J."/>
        </authorList>
    </citation>
    <scope>NUCLEOTIDE SEQUENCE [LARGE SCALE GENOMIC DNA]</scope>
    <source>
        <strain evidence="3 4">JCM 6923</strain>
    </source>
</reference>
<gene>
    <name evidence="3" type="ORF">GCM10010422_54120</name>
</gene>
<organism evidence="3 4">
    <name type="scientific">Streptomyces graminearus</name>
    <dbReference type="NCBI Taxonomy" id="284030"/>
    <lineage>
        <taxon>Bacteria</taxon>
        <taxon>Bacillati</taxon>
        <taxon>Actinomycetota</taxon>
        <taxon>Actinomycetes</taxon>
        <taxon>Kitasatosporales</taxon>
        <taxon>Streptomycetaceae</taxon>
        <taxon>Streptomyces</taxon>
    </lineage>
</organism>
<feature type="compositionally biased region" description="Low complexity" evidence="1">
    <location>
        <begin position="81"/>
        <end position="93"/>
    </location>
</feature>
<protein>
    <recommendedName>
        <fullName evidence="2">PknH-like extracellular domain-containing protein</fullName>
    </recommendedName>
</protein>
<evidence type="ECO:0000313" key="4">
    <source>
        <dbReference type="Proteomes" id="UP001501721"/>
    </source>
</evidence>
<dbReference type="InterPro" id="IPR026954">
    <property type="entry name" value="PknH-like_Extracell"/>
</dbReference>
<proteinExistence type="predicted"/>
<evidence type="ECO:0000259" key="2">
    <source>
        <dbReference type="Pfam" id="PF14032"/>
    </source>
</evidence>
<evidence type="ECO:0000313" key="3">
    <source>
        <dbReference type="EMBL" id="GAA2498806.1"/>
    </source>
</evidence>
<dbReference type="Pfam" id="PF14032">
    <property type="entry name" value="PknH_C"/>
    <property type="match status" value="1"/>
</dbReference>
<comment type="caution">
    <text evidence="3">The sequence shown here is derived from an EMBL/GenBank/DDBJ whole genome shotgun (WGS) entry which is preliminary data.</text>
</comment>
<evidence type="ECO:0000256" key="1">
    <source>
        <dbReference type="SAM" id="MobiDB-lite"/>
    </source>
</evidence>
<feature type="region of interest" description="Disordered" evidence="1">
    <location>
        <begin position="70"/>
        <end position="93"/>
    </location>
</feature>
<accession>A0ABN3MAR5</accession>
<dbReference type="Proteomes" id="UP001501721">
    <property type="component" value="Unassembled WGS sequence"/>
</dbReference>
<name>A0ABN3MAR5_9ACTN</name>
<feature type="domain" description="PknH-like extracellular" evidence="2">
    <location>
        <begin position="99"/>
        <end position="274"/>
    </location>
</feature>
<feature type="compositionally biased region" description="Polar residues" evidence="1">
    <location>
        <begin position="70"/>
        <end position="80"/>
    </location>
</feature>
<dbReference type="EMBL" id="BAAATL010000029">
    <property type="protein sequence ID" value="GAA2498806.1"/>
    <property type="molecule type" value="Genomic_DNA"/>
</dbReference>
<sequence length="295" mass="29684">MCVPERFGFRVPGRLGRVLIMPITLPALTEQVDAGVGTVDLLRAGRAGRVVCAGAFVLSVGALSACGSSDSSAGTARTSEPSASAASPSAPVAHAKPLTEGRLKAAVITAADVPGLRADTSEDGSGVETQRITATSGGRVCTEFLNAMSANAGTYGSSAAVTRGFTVQVTGSPVSIRVSLVSHTSAAGAQRVIDDARESAKGCAHLAYDDGGTTRLNLAPLSAPVMGDDSTVTRMGVIVGKQGVCTTVGLVRVGTVSLNVMVSSDGYDYGDLQTVAKASVSKLERVDPQVASAAS</sequence>
<keyword evidence="4" id="KW-1185">Reference proteome</keyword>